<organism evidence="1 2">
    <name type="scientific">Lipomyces kononenkoae</name>
    <name type="common">Yeast</name>
    <dbReference type="NCBI Taxonomy" id="34357"/>
    <lineage>
        <taxon>Eukaryota</taxon>
        <taxon>Fungi</taxon>
        <taxon>Dikarya</taxon>
        <taxon>Ascomycota</taxon>
        <taxon>Saccharomycotina</taxon>
        <taxon>Lipomycetes</taxon>
        <taxon>Lipomycetales</taxon>
        <taxon>Lipomycetaceae</taxon>
        <taxon>Lipomyces</taxon>
    </lineage>
</organism>
<gene>
    <name evidence="1" type="ORF">V1525DRAFT_402968</name>
</gene>
<protein>
    <submittedName>
        <fullName evidence="1">Membrane-associating domain-containing protein</fullName>
    </submittedName>
</protein>
<comment type="caution">
    <text evidence="1">The sequence shown here is derived from an EMBL/GenBank/DDBJ whole genome shotgun (WGS) entry which is preliminary data.</text>
</comment>
<keyword evidence="2" id="KW-1185">Reference proteome</keyword>
<evidence type="ECO:0000313" key="2">
    <source>
        <dbReference type="Proteomes" id="UP001433508"/>
    </source>
</evidence>
<reference evidence="2" key="1">
    <citation type="journal article" date="2024" name="Front. Bioeng. Biotechnol.">
        <title>Genome-scale model development and genomic sequencing of the oleaginous clade Lipomyces.</title>
        <authorList>
            <person name="Czajka J.J."/>
            <person name="Han Y."/>
            <person name="Kim J."/>
            <person name="Mondo S.J."/>
            <person name="Hofstad B.A."/>
            <person name="Robles A."/>
            <person name="Haridas S."/>
            <person name="Riley R."/>
            <person name="LaButti K."/>
            <person name="Pangilinan J."/>
            <person name="Andreopoulos W."/>
            <person name="Lipzen A."/>
            <person name="Yan J."/>
            <person name="Wang M."/>
            <person name="Ng V."/>
            <person name="Grigoriev I.V."/>
            <person name="Spatafora J.W."/>
            <person name="Magnuson J.K."/>
            <person name="Baker S.E."/>
            <person name="Pomraning K.R."/>
        </authorList>
    </citation>
    <scope>NUCLEOTIDE SEQUENCE [LARGE SCALE GENOMIC DNA]</scope>
    <source>
        <strain evidence="2">CBS 7786</strain>
    </source>
</reference>
<proteinExistence type="predicted"/>
<evidence type="ECO:0000313" key="1">
    <source>
        <dbReference type="EMBL" id="KAK9237804.1"/>
    </source>
</evidence>
<dbReference type="Proteomes" id="UP001433508">
    <property type="component" value="Unassembled WGS sequence"/>
</dbReference>
<dbReference type="EMBL" id="MU971364">
    <property type="protein sequence ID" value="KAK9237804.1"/>
    <property type="molecule type" value="Genomic_DNA"/>
</dbReference>
<accession>A0ACC3T253</accession>
<sequence>MGVLFITNVVLRLLLLVFLAITMGLTGSLIATQIFGNPQVNYMMFASTFGLIFGAFYPFVSLFISPIAFPIAIALCDFLVAVFTFAGATALAVAIRVHSCTNVNYIRANRVAQGATSRCRKAQADTSFMYFAFVVALIALIISISNGIRTGWGTLPTRRARGAAPAPAPAAAPARPTMTQV</sequence>
<name>A0ACC3T253_LIPKO</name>